<evidence type="ECO:0000259" key="8">
    <source>
        <dbReference type="Pfam" id="PF25145"/>
    </source>
</evidence>
<sequence length="474" mass="48054">MKRIAHAWLAVAGPGPLALLRALIACAIFLFLLLWTPSTAALAPVTVLTVDGAIGPASADYLARGIARAAQDGHQLVIIELDTPGGLDTSTRVVVKAILASPVPVAVYVAPSGARAASAGTFILMAGHIAAMAPGTNVGAATPVPLGRPADGGARPQDAQSATPMVRKQVNDAAASIRALAELRGRNADWAERSVRDALSVPAAAALGSRVIEHVASDVPALLGLVDGRHIKLDRPDAGTRTLHTRGAPLHAAHPDWRNRLLGVISEPSVALILMSIGIYGLLFEFMSPGAVAPGVVGALCLLLGLYGLHLLPLNYAGLGLILLGLAFMAGEAFLPSFGVLGLGGIAAFVAGALILVDTDLAGYGVPVALVVPLAIASALLVAGMGAVALGTRRRALAGGPNALVGSLAEVIGASGGDTWANVNGETWRVDSGVALRPGQTVRVLGRKGARLEVVPADHGPVAHANPNHINKGE</sequence>
<feature type="transmembrane region" description="Helical" evidence="5">
    <location>
        <begin position="338"/>
        <end position="357"/>
    </location>
</feature>
<dbReference type="InterPro" id="IPR052165">
    <property type="entry name" value="Membrane_assoc_protease"/>
</dbReference>
<dbReference type="InterPro" id="IPR002810">
    <property type="entry name" value="NfeD-like_C"/>
</dbReference>
<dbReference type="Gene3D" id="3.90.226.10">
    <property type="entry name" value="2-enoyl-CoA Hydratase, Chain A, domain 1"/>
    <property type="match status" value="1"/>
</dbReference>
<dbReference type="InterPro" id="IPR056738">
    <property type="entry name" value="NfeD1b_N"/>
</dbReference>
<accession>A0ABX0M797</accession>
<dbReference type="PANTHER" id="PTHR33507:SF4">
    <property type="entry name" value="NODULATION COMPETITIVENESS PROTEIN NFED"/>
    <property type="match status" value="1"/>
</dbReference>
<proteinExistence type="predicted"/>
<dbReference type="Pfam" id="PF01957">
    <property type="entry name" value="NfeD"/>
    <property type="match status" value="1"/>
</dbReference>
<keyword evidence="2 5" id="KW-0812">Transmembrane</keyword>
<evidence type="ECO:0000256" key="3">
    <source>
        <dbReference type="ARBA" id="ARBA00022989"/>
    </source>
</evidence>
<keyword evidence="3 5" id="KW-1133">Transmembrane helix</keyword>
<organism evidence="9 10">
    <name type="scientific">Massilia aquatica</name>
    <dbReference type="NCBI Taxonomy" id="2609000"/>
    <lineage>
        <taxon>Bacteria</taxon>
        <taxon>Pseudomonadati</taxon>
        <taxon>Pseudomonadota</taxon>
        <taxon>Betaproteobacteria</taxon>
        <taxon>Burkholderiales</taxon>
        <taxon>Oxalobacteraceae</taxon>
        <taxon>Telluria group</taxon>
        <taxon>Massilia</taxon>
    </lineage>
</organism>
<dbReference type="InterPro" id="IPR029045">
    <property type="entry name" value="ClpP/crotonase-like_dom_sf"/>
</dbReference>
<dbReference type="SUPFAM" id="SSF52096">
    <property type="entry name" value="ClpP/crotonase"/>
    <property type="match status" value="1"/>
</dbReference>
<dbReference type="Proteomes" id="UP000819052">
    <property type="component" value="Unassembled WGS sequence"/>
</dbReference>
<dbReference type="SUPFAM" id="SSF141322">
    <property type="entry name" value="NfeD domain-like"/>
    <property type="match status" value="1"/>
</dbReference>
<evidence type="ECO:0000313" key="10">
    <source>
        <dbReference type="Proteomes" id="UP000819052"/>
    </source>
</evidence>
<dbReference type="Gene3D" id="2.40.50.140">
    <property type="entry name" value="Nucleic acid-binding proteins"/>
    <property type="match status" value="1"/>
</dbReference>
<dbReference type="Pfam" id="PF24961">
    <property type="entry name" value="NfeD_membrane"/>
    <property type="match status" value="1"/>
</dbReference>
<evidence type="ECO:0000256" key="2">
    <source>
        <dbReference type="ARBA" id="ARBA00022692"/>
    </source>
</evidence>
<feature type="transmembrane region" description="Helical" evidence="5">
    <location>
        <begin position="314"/>
        <end position="331"/>
    </location>
</feature>
<dbReference type="PANTHER" id="PTHR33507">
    <property type="entry name" value="INNER MEMBRANE PROTEIN YBBJ"/>
    <property type="match status" value="1"/>
</dbReference>
<comment type="subcellular location">
    <subcellularLocation>
        <location evidence="1">Membrane</location>
        <topology evidence="1">Multi-pass membrane protein</topology>
    </subcellularLocation>
</comment>
<feature type="transmembrane region" description="Helical" evidence="5">
    <location>
        <begin position="369"/>
        <end position="390"/>
    </location>
</feature>
<dbReference type="CDD" id="cd07020">
    <property type="entry name" value="Clp_protease_NfeD_1"/>
    <property type="match status" value="1"/>
</dbReference>
<comment type="caution">
    <text evidence="9">The sequence shown here is derived from an EMBL/GenBank/DDBJ whole genome shotgun (WGS) entry which is preliminary data.</text>
</comment>
<evidence type="ECO:0000256" key="4">
    <source>
        <dbReference type="ARBA" id="ARBA00023136"/>
    </source>
</evidence>
<dbReference type="Pfam" id="PF25145">
    <property type="entry name" value="NfeD1b_N"/>
    <property type="match status" value="1"/>
</dbReference>
<reference evidence="9 10" key="1">
    <citation type="submission" date="2019-09" db="EMBL/GenBank/DDBJ databases">
        <title>Taxonomy of Antarctic Massilia spp.: description of Massilia rubra sp. nov., Massilia aquatica sp. nov., Massilia mucilaginosa sp. nov., Massilia frigida sp. nov. isolated from streams, lakes and regoliths.</title>
        <authorList>
            <person name="Holochova P."/>
            <person name="Sedlacek I."/>
            <person name="Kralova S."/>
            <person name="Maslanova I."/>
            <person name="Busse H.-J."/>
            <person name="Stankova E."/>
            <person name="Vrbovska V."/>
            <person name="Kovarovic V."/>
            <person name="Bartak M."/>
            <person name="Svec P."/>
            <person name="Pantucek R."/>
        </authorList>
    </citation>
    <scope>NUCLEOTIDE SEQUENCE [LARGE SCALE GENOMIC DNA]</scope>
    <source>
        <strain evidence="9 10">CCM 8693</strain>
    </source>
</reference>
<feature type="domain" description="NfeD-like C-terminal" evidence="6">
    <location>
        <begin position="402"/>
        <end position="456"/>
    </location>
</feature>
<protein>
    <submittedName>
        <fullName evidence="9">Nodulation protein NfeD</fullName>
    </submittedName>
</protein>
<keyword evidence="10" id="KW-1185">Reference proteome</keyword>
<feature type="domain" description="NfeD1b N-terminal" evidence="8">
    <location>
        <begin position="45"/>
        <end position="162"/>
    </location>
</feature>
<dbReference type="InterPro" id="IPR012340">
    <property type="entry name" value="NA-bd_OB-fold"/>
</dbReference>
<evidence type="ECO:0000259" key="7">
    <source>
        <dbReference type="Pfam" id="PF24961"/>
    </source>
</evidence>
<evidence type="ECO:0000256" key="1">
    <source>
        <dbReference type="ARBA" id="ARBA00004141"/>
    </source>
</evidence>
<dbReference type="InterPro" id="IPR056739">
    <property type="entry name" value="NfeD_membrane"/>
</dbReference>
<evidence type="ECO:0000259" key="6">
    <source>
        <dbReference type="Pfam" id="PF01957"/>
    </source>
</evidence>
<feature type="transmembrane region" description="Helical" evidence="5">
    <location>
        <begin position="261"/>
        <end position="283"/>
    </location>
</feature>
<evidence type="ECO:0000313" key="9">
    <source>
        <dbReference type="EMBL" id="NHZ43085.1"/>
    </source>
</evidence>
<gene>
    <name evidence="9" type="ORF">F1609_23340</name>
</gene>
<feature type="domain" description="NfeD integral membrane" evidence="7">
    <location>
        <begin position="270"/>
        <end position="383"/>
    </location>
</feature>
<dbReference type="RefSeq" id="WP_167079064.1">
    <property type="nucleotide sequence ID" value="NZ_VVIW01000016.1"/>
</dbReference>
<dbReference type="EMBL" id="VVIW01000016">
    <property type="protein sequence ID" value="NHZ43085.1"/>
    <property type="molecule type" value="Genomic_DNA"/>
</dbReference>
<keyword evidence="4 5" id="KW-0472">Membrane</keyword>
<name>A0ABX0M797_9BURK</name>
<evidence type="ECO:0000256" key="5">
    <source>
        <dbReference type="SAM" id="Phobius"/>
    </source>
</evidence>